<dbReference type="PROSITE" id="PS50110">
    <property type="entry name" value="RESPONSE_REGULATORY"/>
    <property type="match status" value="1"/>
</dbReference>
<keyword evidence="3 8" id="KW-0597">Phosphoprotein</keyword>
<dbReference type="SMART" id="SM00342">
    <property type="entry name" value="HTH_ARAC"/>
    <property type="match status" value="1"/>
</dbReference>
<comment type="caution">
    <text evidence="11">The sequence shown here is derived from an EMBL/GenBank/DDBJ whole genome shotgun (WGS) entry which is preliminary data.</text>
</comment>
<accession>R3WFQ0</accession>
<dbReference type="GO" id="GO:0005737">
    <property type="term" value="C:cytoplasm"/>
    <property type="evidence" value="ECO:0007669"/>
    <property type="project" value="UniProtKB-SubCell"/>
</dbReference>
<evidence type="ECO:0000313" key="11">
    <source>
        <dbReference type="EMBL" id="EOL46691.1"/>
    </source>
</evidence>
<dbReference type="InterPro" id="IPR001789">
    <property type="entry name" value="Sig_transdc_resp-reg_receiver"/>
</dbReference>
<sequence>MDILIVDDEKLILKGIKQILLQEIKEIESIVTATSAKEATRLFYDLRPSIVLSDIRMPEVSGLELIGKLKETNIPFKSIIISSYDDFEYAKEGILLGIENYLIKPISRNELVETVLVTISKIKNERTKNQLWTENEREIFKDNFLRRLLLQNLSSDDYQKWGELLLPYQSWNQVSVVYLTFSDPPTIEEKNALIRQLNFKFSAFELIKLTADEIVLIYDSSCISEDEIKQQLHSFIYFSDLFVTFGHTVHKIEEIHTSFLQAKTLQSYSLVFGFGQCISEADVNKNHIFSEEMITQDTLSKLIIEGDNQTIYEKFQHLQNELMEASLEPLAIQNITIGIGLMIHRISAEFGLADTDEISALRYLMTCITEQKTTSRIFTFLYERIQELMDKLKNNEQNYSPVIQQILKLVNSDLSIHHSLKILADKFNMNSAYLGQLFQKEIGMGFNQYCHHQRMKQANELIIHSTNKISDIAKSFGYDDVSYFYRLYKKDYGITPNKIRSNKFIYKN</sequence>
<feature type="domain" description="Response regulatory" evidence="10">
    <location>
        <begin position="2"/>
        <end position="119"/>
    </location>
</feature>
<name>R3WFQ0_9ENTE</name>
<dbReference type="EMBL" id="AJAT01000010">
    <property type="protein sequence ID" value="EOL46691.1"/>
    <property type="molecule type" value="Genomic_DNA"/>
</dbReference>
<protein>
    <recommendedName>
        <fullName evidence="13">AraC family transcriptional regulator</fullName>
    </recommendedName>
</protein>
<dbReference type="SUPFAM" id="SSF52172">
    <property type="entry name" value="CheY-like"/>
    <property type="match status" value="1"/>
</dbReference>
<dbReference type="InterPro" id="IPR051552">
    <property type="entry name" value="HptR"/>
</dbReference>
<dbReference type="Pfam" id="PF12833">
    <property type="entry name" value="HTH_18"/>
    <property type="match status" value="1"/>
</dbReference>
<dbReference type="eggNOG" id="COG2207">
    <property type="taxonomic scope" value="Bacteria"/>
</dbReference>
<dbReference type="PATRIC" id="fig|1158610.3.peg.789"/>
<evidence type="ECO:0000259" key="9">
    <source>
        <dbReference type="PROSITE" id="PS01124"/>
    </source>
</evidence>
<evidence type="ECO:0000256" key="5">
    <source>
        <dbReference type="ARBA" id="ARBA00023015"/>
    </source>
</evidence>
<dbReference type="GO" id="GO:0043565">
    <property type="term" value="F:sequence-specific DNA binding"/>
    <property type="evidence" value="ECO:0007669"/>
    <property type="project" value="InterPro"/>
</dbReference>
<evidence type="ECO:0000259" key="10">
    <source>
        <dbReference type="PROSITE" id="PS50110"/>
    </source>
</evidence>
<feature type="domain" description="HTH araC/xylS-type" evidence="9">
    <location>
        <begin position="404"/>
        <end position="502"/>
    </location>
</feature>
<feature type="modified residue" description="4-aspartylphosphate" evidence="8">
    <location>
        <position position="54"/>
    </location>
</feature>
<dbReference type="Pfam" id="PF00072">
    <property type="entry name" value="Response_reg"/>
    <property type="match status" value="1"/>
</dbReference>
<evidence type="ECO:0000256" key="2">
    <source>
        <dbReference type="ARBA" id="ARBA00022490"/>
    </source>
</evidence>
<gene>
    <name evidence="11" type="ORF">UC3_00811</name>
</gene>
<keyword evidence="12" id="KW-1185">Reference proteome</keyword>
<dbReference type="SUPFAM" id="SSF46689">
    <property type="entry name" value="Homeodomain-like"/>
    <property type="match status" value="1"/>
</dbReference>
<evidence type="ECO:0000256" key="3">
    <source>
        <dbReference type="ARBA" id="ARBA00022553"/>
    </source>
</evidence>
<keyword evidence="7" id="KW-0804">Transcription</keyword>
<dbReference type="InterPro" id="IPR009057">
    <property type="entry name" value="Homeodomain-like_sf"/>
</dbReference>
<dbReference type="STRING" id="154621.RV11_GL001269"/>
<evidence type="ECO:0008006" key="13">
    <source>
        <dbReference type="Google" id="ProtNLM"/>
    </source>
</evidence>
<dbReference type="InterPro" id="IPR018060">
    <property type="entry name" value="HTH_AraC"/>
</dbReference>
<keyword evidence="2" id="KW-0963">Cytoplasm</keyword>
<dbReference type="PANTHER" id="PTHR42713:SF3">
    <property type="entry name" value="TRANSCRIPTIONAL REGULATORY PROTEIN HPTR"/>
    <property type="match status" value="1"/>
</dbReference>
<evidence type="ECO:0000256" key="6">
    <source>
        <dbReference type="ARBA" id="ARBA00023125"/>
    </source>
</evidence>
<dbReference type="GO" id="GO:0000160">
    <property type="term" value="P:phosphorelay signal transduction system"/>
    <property type="evidence" value="ECO:0007669"/>
    <property type="project" value="UniProtKB-KW"/>
</dbReference>
<evidence type="ECO:0000256" key="8">
    <source>
        <dbReference type="PROSITE-ProRule" id="PRU00169"/>
    </source>
</evidence>
<organism evidence="11 12">
    <name type="scientific">Enterococcus phoeniculicola ATCC BAA-412</name>
    <dbReference type="NCBI Taxonomy" id="1158610"/>
    <lineage>
        <taxon>Bacteria</taxon>
        <taxon>Bacillati</taxon>
        <taxon>Bacillota</taxon>
        <taxon>Bacilli</taxon>
        <taxon>Lactobacillales</taxon>
        <taxon>Enterococcaceae</taxon>
        <taxon>Enterococcus</taxon>
    </lineage>
</organism>
<evidence type="ECO:0000313" key="12">
    <source>
        <dbReference type="Proteomes" id="UP000013785"/>
    </source>
</evidence>
<comment type="subcellular location">
    <subcellularLocation>
        <location evidence="1">Cytoplasm</location>
    </subcellularLocation>
</comment>
<evidence type="ECO:0000256" key="4">
    <source>
        <dbReference type="ARBA" id="ARBA00023012"/>
    </source>
</evidence>
<dbReference type="eggNOG" id="COG4753">
    <property type="taxonomic scope" value="Bacteria"/>
</dbReference>
<evidence type="ECO:0000256" key="1">
    <source>
        <dbReference type="ARBA" id="ARBA00004496"/>
    </source>
</evidence>
<dbReference type="AlphaFoldDB" id="R3WFQ0"/>
<dbReference type="InterPro" id="IPR011006">
    <property type="entry name" value="CheY-like_superfamily"/>
</dbReference>
<evidence type="ECO:0000256" key="7">
    <source>
        <dbReference type="ARBA" id="ARBA00023163"/>
    </source>
</evidence>
<dbReference type="RefSeq" id="WP_010767484.1">
    <property type="nucleotide sequence ID" value="NZ_ASWE01000002.1"/>
</dbReference>
<dbReference type="PANTHER" id="PTHR42713">
    <property type="entry name" value="HISTIDINE KINASE-RELATED"/>
    <property type="match status" value="1"/>
</dbReference>
<dbReference type="Gene3D" id="3.40.50.2300">
    <property type="match status" value="1"/>
</dbReference>
<dbReference type="PROSITE" id="PS01124">
    <property type="entry name" value="HTH_ARAC_FAMILY_2"/>
    <property type="match status" value="1"/>
</dbReference>
<dbReference type="Proteomes" id="UP000013785">
    <property type="component" value="Unassembled WGS sequence"/>
</dbReference>
<dbReference type="GO" id="GO:0003700">
    <property type="term" value="F:DNA-binding transcription factor activity"/>
    <property type="evidence" value="ECO:0007669"/>
    <property type="project" value="InterPro"/>
</dbReference>
<reference evidence="11 12" key="1">
    <citation type="submission" date="2013-02" db="EMBL/GenBank/DDBJ databases">
        <title>The Genome Sequence of Enterococcus phoeniculicola BAA-412.</title>
        <authorList>
            <consortium name="The Broad Institute Genome Sequencing Platform"/>
            <consortium name="The Broad Institute Genome Sequencing Center for Infectious Disease"/>
            <person name="Earl A.M."/>
            <person name="Gilmore M.S."/>
            <person name="Lebreton F."/>
            <person name="Walker B."/>
            <person name="Young S.K."/>
            <person name="Zeng Q."/>
            <person name="Gargeya S."/>
            <person name="Fitzgerald M."/>
            <person name="Haas B."/>
            <person name="Abouelleil A."/>
            <person name="Alvarado L."/>
            <person name="Arachchi H.M."/>
            <person name="Berlin A.M."/>
            <person name="Chapman S.B."/>
            <person name="Dewar J."/>
            <person name="Goldberg J."/>
            <person name="Griggs A."/>
            <person name="Gujja S."/>
            <person name="Hansen M."/>
            <person name="Howarth C."/>
            <person name="Imamovic A."/>
            <person name="Larimer J."/>
            <person name="McCowan C."/>
            <person name="Murphy C."/>
            <person name="Neiman D."/>
            <person name="Pearson M."/>
            <person name="Priest M."/>
            <person name="Roberts A."/>
            <person name="Saif S."/>
            <person name="Shea T."/>
            <person name="Sisk P."/>
            <person name="Sykes S."/>
            <person name="Wortman J."/>
            <person name="Nusbaum C."/>
            <person name="Birren B."/>
        </authorList>
    </citation>
    <scope>NUCLEOTIDE SEQUENCE [LARGE SCALE GENOMIC DNA]</scope>
    <source>
        <strain evidence="11 12">ATCC BAA-412</strain>
    </source>
</reference>
<dbReference type="InterPro" id="IPR020449">
    <property type="entry name" value="Tscrpt_reg_AraC-type_HTH"/>
</dbReference>
<dbReference type="HOGENOM" id="CLU_000445_5_0_9"/>
<dbReference type="CDD" id="cd17536">
    <property type="entry name" value="REC_YesN-like"/>
    <property type="match status" value="1"/>
</dbReference>
<dbReference type="SMART" id="SM00448">
    <property type="entry name" value="REC"/>
    <property type="match status" value="1"/>
</dbReference>
<keyword evidence="6" id="KW-0238">DNA-binding</keyword>
<keyword evidence="4" id="KW-0902">Two-component regulatory system</keyword>
<dbReference type="OrthoDB" id="342399at2"/>
<keyword evidence="5" id="KW-0805">Transcription regulation</keyword>
<dbReference type="PRINTS" id="PR00032">
    <property type="entry name" value="HTHARAC"/>
</dbReference>
<proteinExistence type="predicted"/>
<dbReference type="Gene3D" id="1.10.10.60">
    <property type="entry name" value="Homeodomain-like"/>
    <property type="match status" value="2"/>
</dbReference>